<name>A0AAV3Z9L1_9GAST</name>
<feature type="non-terminal residue" evidence="1">
    <location>
        <position position="1"/>
    </location>
</feature>
<dbReference type="AlphaFoldDB" id="A0AAV3Z9L1"/>
<keyword evidence="2" id="KW-1185">Reference proteome</keyword>
<accession>A0AAV3Z9L1</accession>
<sequence>WTTIPLDVPQNGLRYPWMSRRMDYDTPGCPAGLTTISLDVPQNGLRYPWMSRKMDCNSTGYPAGWTAMHLKNILWRQNRGAPSSSNRCSRCESRLLSLASDKRAASTSP</sequence>
<proteinExistence type="predicted"/>
<evidence type="ECO:0000313" key="2">
    <source>
        <dbReference type="Proteomes" id="UP000735302"/>
    </source>
</evidence>
<organism evidence="1 2">
    <name type="scientific">Plakobranchus ocellatus</name>
    <dbReference type="NCBI Taxonomy" id="259542"/>
    <lineage>
        <taxon>Eukaryota</taxon>
        <taxon>Metazoa</taxon>
        <taxon>Spiralia</taxon>
        <taxon>Lophotrochozoa</taxon>
        <taxon>Mollusca</taxon>
        <taxon>Gastropoda</taxon>
        <taxon>Heterobranchia</taxon>
        <taxon>Euthyneura</taxon>
        <taxon>Panpulmonata</taxon>
        <taxon>Sacoglossa</taxon>
        <taxon>Placobranchoidea</taxon>
        <taxon>Plakobranchidae</taxon>
        <taxon>Plakobranchus</taxon>
    </lineage>
</organism>
<comment type="caution">
    <text evidence="1">The sequence shown here is derived from an EMBL/GenBank/DDBJ whole genome shotgun (WGS) entry which is preliminary data.</text>
</comment>
<dbReference type="EMBL" id="BLXT01002188">
    <property type="protein sequence ID" value="GFN91921.1"/>
    <property type="molecule type" value="Genomic_DNA"/>
</dbReference>
<dbReference type="Proteomes" id="UP000735302">
    <property type="component" value="Unassembled WGS sequence"/>
</dbReference>
<gene>
    <name evidence="1" type="ORF">PoB_001842700</name>
</gene>
<reference evidence="1 2" key="1">
    <citation type="journal article" date="2021" name="Elife">
        <title>Chloroplast acquisition without the gene transfer in kleptoplastic sea slugs, Plakobranchus ocellatus.</title>
        <authorList>
            <person name="Maeda T."/>
            <person name="Takahashi S."/>
            <person name="Yoshida T."/>
            <person name="Shimamura S."/>
            <person name="Takaki Y."/>
            <person name="Nagai Y."/>
            <person name="Toyoda A."/>
            <person name="Suzuki Y."/>
            <person name="Arimoto A."/>
            <person name="Ishii H."/>
            <person name="Satoh N."/>
            <person name="Nishiyama T."/>
            <person name="Hasebe M."/>
            <person name="Maruyama T."/>
            <person name="Minagawa J."/>
            <person name="Obokata J."/>
            <person name="Shigenobu S."/>
        </authorList>
    </citation>
    <scope>NUCLEOTIDE SEQUENCE [LARGE SCALE GENOMIC DNA]</scope>
</reference>
<protein>
    <submittedName>
        <fullName evidence="1">Uncharacterized protein</fullName>
    </submittedName>
</protein>
<evidence type="ECO:0000313" key="1">
    <source>
        <dbReference type="EMBL" id="GFN91921.1"/>
    </source>
</evidence>